<comment type="similarity">
    <text evidence="1">Belongs to the bacterial solute-binding protein 1 family.</text>
</comment>
<dbReference type="Proteomes" id="UP001500016">
    <property type="component" value="Unassembled WGS sequence"/>
</dbReference>
<protein>
    <submittedName>
        <fullName evidence="6">Sugar ABC transporter substrate-binding protein</fullName>
    </submittedName>
</protein>
<dbReference type="RefSeq" id="WP_344535679.1">
    <property type="nucleotide sequence ID" value="NZ_BAAAPE010000030.1"/>
</dbReference>
<sequence>MPSRPAPAVLAAVTAGALVALGLAGCAPAPEPGTVTVLNSATDTAEHTRNQKFFDRCARKLGLRVEQLSVPADQVASKALRMASSKSLPDILELDGSELPQFAETSGLRSLEHLGVRTSGFSRSAVKLGSYDGTPYGIARSANSLALYYNPDLLRKAGVEPPRTWDELRAAARKLTRGGTYGLAFSASPNADGVYQFLPFFWSGGGDESRLDGGKGADALRLWKDLVTDGSVSKAVVNWNQQDVNDQFLAGRAAMMINGPWQVPVLAAQKKVDWSVSGIPVPRAGGKAVSPIGGTVMTVPKNEDEARERDAARILNCLNTPRNQLDWGEASNNVPTRTAVARGYAKQNPKLLPFAELVTTARSRTGKVGTHWPAVSDALAGAFQSVLTGGSSPEAALRRAQQRAERAESGE</sequence>
<dbReference type="EMBL" id="BAAAPE010000030">
    <property type="protein sequence ID" value="GAA2104454.1"/>
    <property type="molecule type" value="Genomic_DNA"/>
</dbReference>
<evidence type="ECO:0000256" key="2">
    <source>
        <dbReference type="ARBA" id="ARBA00022448"/>
    </source>
</evidence>
<keyword evidence="3 5" id="KW-0732">Signal</keyword>
<accession>A0ABP5ITV0</accession>
<proteinExistence type="inferred from homology"/>
<feature type="signal peptide" evidence="5">
    <location>
        <begin position="1"/>
        <end position="29"/>
    </location>
</feature>
<dbReference type="PROSITE" id="PS51257">
    <property type="entry name" value="PROKAR_LIPOPROTEIN"/>
    <property type="match status" value="1"/>
</dbReference>
<dbReference type="PANTHER" id="PTHR30061">
    <property type="entry name" value="MALTOSE-BINDING PERIPLASMIC PROTEIN"/>
    <property type="match status" value="1"/>
</dbReference>
<comment type="caution">
    <text evidence="6">The sequence shown here is derived from an EMBL/GenBank/DDBJ whole genome shotgun (WGS) entry which is preliminary data.</text>
</comment>
<evidence type="ECO:0000256" key="1">
    <source>
        <dbReference type="ARBA" id="ARBA00008520"/>
    </source>
</evidence>
<evidence type="ECO:0000256" key="4">
    <source>
        <dbReference type="SAM" id="MobiDB-lite"/>
    </source>
</evidence>
<evidence type="ECO:0000313" key="6">
    <source>
        <dbReference type="EMBL" id="GAA2104454.1"/>
    </source>
</evidence>
<feature type="region of interest" description="Disordered" evidence="4">
    <location>
        <begin position="389"/>
        <end position="411"/>
    </location>
</feature>
<gene>
    <name evidence="6" type="ORF">GCM10009801_80090</name>
</gene>
<dbReference type="Gene3D" id="3.40.190.10">
    <property type="entry name" value="Periplasmic binding protein-like II"/>
    <property type="match status" value="2"/>
</dbReference>
<evidence type="ECO:0000256" key="5">
    <source>
        <dbReference type="SAM" id="SignalP"/>
    </source>
</evidence>
<feature type="chain" id="PRO_5047436165" evidence="5">
    <location>
        <begin position="30"/>
        <end position="411"/>
    </location>
</feature>
<evidence type="ECO:0000256" key="3">
    <source>
        <dbReference type="ARBA" id="ARBA00022729"/>
    </source>
</evidence>
<feature type="compositionally biased region" description="Basic and acidic residues" evidence="4">
    <location>
        <begin position="402"/>
        <end position="411"/>
    </location>
</feature>
<evidence type="ECO:0000313" key="7">
    <source>
        <dbReference type="Proteomes" id="UP001500016"/>
    </source>
</evidence>
<name>A0ABP5ITV0_9ACTN</name>
<dbReference type="InterPro" id="IPR006059">
    <property type="entry name" value="SBP"/>
</dbReference>
<dbReference type="PANTHER" id="PTHR30061:SF50">
    <property type="entry name" value="MALTOSE_MALTODEXTRIN-BINDING PERIPLASMIC PROTEIN"/>
    <property type="match status" value="1"/>
</dbReference>
<reference evidence="7" key="1">
    <citation type="journal article" date="2019" name="Int. J. Syst. Evol. Microbiol.">
        <title>The Global Catalogue of Microorganisms (GCM) 10K type strain sequencing project: providing services to taxonomists for standard genome sequencing and annotation.</title>
        <authorList>
            <consortium name="The Broad Institute Genomics Platform"/>
            <consortium name="The Broad Institute Genome Sequencing Center for Infectious Disease"/>
            <person name="Wu L."/>
            <person name="Ma J."/>
        </authorList>
    </citation>
    <scope>NUCLEOTIDE SEQUENCE [LARGE SCALE GENOMIC DNA]</scope>
    <source>
        <strain evidence="7">JCM 15478</strain>
    </source>
</reference>
<keyword evidence="2" id="KW-0813">Transport</keyword>
<dbReference type="Pfam" id="PF13416">
    <property type="entry name" value="SBP_bac_8"/>
    <property type="match status" value="1"/>
</dbReference>
<organism evidence="6 7">
    <name type="scientific">Streptomyces albiaxialis</name>
    <dbReference type="NCBI Taxonomy" id="329523"/>
    <lineage>
        <taxon>Bacteria</taxon>
        <taxon>Bacillati</taxon>
        <taxon>Actinomycetota</taxon>
        <taxon>Actinomycetes</taxon>
        <taxon>Kitasatosporales</taxon>
        <taxon>Streptomycetaceae</taxon>
        <taxon>Streptomyces</taxon>
    </lineage>
</organism>
<dbReference type="SUPFAM" id="SSF53850">
    <property type="entry name" value="Periplasmic binding protein-like II"/>
    <property type="match status" value="1"/>
</dbReference>
<keyword evidence="7" id="KW-1185">Reference proteome</keyword>